<reference evidence="4" key="1">
    <citation type="submission" date="2015-08" db="EMBL/GenBank/DDBJ databases">
        <authorList>
            <person name="Varghese N."/>
        </authorList>
    </citation>
    <scope>NUCLEOTIDE SEQUENCE [LARGE SCALE GENOMIC DNA]</scope>
    <source>
        <strain evidence="4">DSM 18181</strain>
    </source>
</reference>
<dbReference type="GO" id="GO:0005886">
    <property type="term" value="C:plasma membrane"/>
    <property type="evidence" value="ECO:0007669"/>
    <property type="project" value="InterPro"/>
</dbReference>
<dbReference type="Proteomes" id="UP000183649">
    <property type="component" value="Unassembled WGS sequence"/>
</dbReference>
<dbReference type="InterPro" id="IPR018764">
    <property type="entry name" value="RskA_C"/>
</dbReference>
<evidence type="ECO:0000313" key="3">
    <source>
        <dbReference type="EMBL" id="CUA93279.1"/>
    </source>
</evidence>
<dbReference type="AlphaFoldDB" id="A0A0K6HQX6"/>
<keyword evidence="4" id="KW-1185">Reference proteome</keyword>
<feature type="domain" description="Anti-sigma K factor RskA C-terminal" evidence="2">
    <location>
        <begin position="112"/>
        <end position="236"/>
    </location>
</feature>
<dbReference type="PANTHER" id="PTHR37461:SF1">
    <property type="entry name" value="ANTI-SIGMA-K FACTOR RSKA"/>
    <property type="match status" value="1"/>
</dbReference>
<keyword evidence="1" id="KW-0812">Transmembrane</keyword>
<dbReference type="PANTHER" id="PTHR37461">
    <property type="entry name" value="ANTI-SIGMA-K FACTOR RSKA"/>
    <property type="match status" value="1"/>
</dbReference>
<dbReference type="GO" id="GO:0016989">
    <property type="term" value="F:sigma factor antagonist activity"/>
    <property type="evidence" value="ECO:0007669"/>
    <property type="project" value="TreeGrafter"/>
</dbReference>
<sequence>MSLPKRYLDPDLLQRLAADWLTGGLGPAAQRRAQLLLEQSPAFAQAVRDWRERLDAALLAPQQLGVPSDAVWQGIAARIQSVEETLQPSMTSVSTGWGVRAWKRLSLWLGGVAVAAVAFSVVMLVQNPNQGSRAVAPVQMAALMHGAGGQAAVVTVQNGAVTLTAVGAMTPPPGKSYQLWLLPTVGAPISLGVVAQGQTRYPLPEAAQAHLSQAKAFAVSVEPPGGSPTGLPTGPVIMVGAAQRA</sequence>
<keyword evidence="1" id="KW-1133">Transmembrane helix</keyword>
<dbReference type="GO" id="GO:0006417">
    <property type="term" value="P:regulation of translation"/>
    <property type="evidence" value="ECO:0007669"/>
    <property type="project" value="TreeGrafter"/>
</dbReference>
<dbReference type="InterPro" id="IPR051474">
    <property type="entry name" value="Anti-sigma-K/W_factor"/>
</dbReference>
<protein>
    <submittedName>
        <fullName evidence="3">Anti-sigma-K factor RskA</fullName>
    </submittedName>
</protein>
<organism evidence="3 4">
    <name type="scientific">Thiomonas bhubaneswarensis</name>
    <dbReference type="NCBI Taxonomy" id="339866"/>
    <lineage>
        <taxon>Bacteria</taxon>
        <taxon>Pseudomonadati</taxon>
        <taxon>Pseudomonadota</taxon>
        <taxon>Betaproteobacteria</taxon>
        <taxon>Burkholderiales</taxon>
        <taxon>Thiomonas</taxon>
    </lineage>
</organism>
<dbReference type="RefSeq" id="WP_055449137.1">
    <property type="nucleotide sequence ID" value="NZ_CYHF01000001.1"/>
</dbReference>
<feature type="transmembrane region" description="Helical" evidence="1">
    <location>
        <begin position="105"/>
        <end position="125"/>
    </location>
</feature>
<dbReference type="OrthoDB" id="8617430at2"/>
<keyword evidence="1" id="KW-0472">Membrane</keyword>
<name>A0A0K6HQX6_9BURK</name>
<dbReference type="Pfam" id="PF10099">
    <property type="entry name" value="RskA_C"/>
    <property type="match status" value="1"/>
</dbReference>
<evidence type="ECO:0000256" key="1">
    <source>
        <dbReference type="SAM" id="Phobius"/>
    </source>
</evidence>
<evidence type="ECO:0000313" key="4">
    <source>
        <dbReference type="Proteomes" id="UP000183649"/>
    </source>
</evidence>
<dbReference type="STRING" id="339866.GCA_001418255_00170"/>
<evidence type="ECO:0000259" key="2">
    <source>
        <dbReference type="Pfam" id="PF10099"/>
    </source>
</evidence>
<accession>A0A0K6HQX6</accession>
<gene>
    <name evidence="3" type="ORF">Ga0061069_101172</name>
</gene>
<dbReference type="EMBL" id="CYHF01000001">
    <property type="protein sequence ID" value="CUA93279.1"/>
    <property type="molecule type" value="Genomic_DNA"/>
</dbReference>
<proteinExistence type="predicted"/>